<name>A0A8S5UP71_9CAUD</name>
<sequence>MAPLGQPRHVVKLPIRACLVLTGRGDKYIKHYTIN</sequence>
<accession>A0A8S5UP71</accession>
<reference evidence="1" key="1">
    <citation type="journal article" date="2021" name="Proc. Natl. Acad. Sci. U.S.A.">
        <title>A Catalog of Tens of Thousands of Viruses from Human Metagenomes Reveals Hidden Associations with Chronic Diseases.</title>
        <authorList>
            <person name="Tisza M.J."/>
            <person name="Buck C.B."/>
        </authorList>
    </citation>
    <scope>NUCLEOTIDE SEQUENCE</scope>
    <source>
        <strain evidence="1">CtG4L18</strain>
    </source>
</reference>
<evidence type="ECO:0000313" key="1">
    <source>
        <dbReference type="EMBL" id="DAF96289.1"/>
    </source>
</evidence>
<organism evidence="1">
    <name type="scientific">Podoviridae sp. ctG4L18</name>
    <dbReference type="NCBI Taxonomy" id="2825234"/>
    <lineage>
        <taxon>Viruses</taxon>
        <taxon>Duplodnaviria</taxon>
        <taxon>Heunggongvirae</taxon>
        <taxon>Uroviricota</taxon>
        <taxon>Caudoviricetes</taxon>
    </lineage>
</organism>
<protein>
    <submittedName>
        <fullName evidence="1">Uncharacterized protein</fullName>
    </submittedName>
</protein>
<proteinExistence type="predicted"/>
<dbReference type="EMBL" id="BK016114">
    <property type="protein sequence ID" value="DAF96289.1"/>
    <property type="molecule type" value="Genomic_DNA"/>
</dbReference>